<feature type="domain" description="BRCT" evidence="8">
    <location>
        <begin position="312"/>
        <end position="396"/>
    </location>
</feature>
<feature type="domain" description="FCP1 homology" evidence="9">
    <location>
        <begin position="56"/>
        <end position="216"/>
    </location>
</feature>
<comment type="catalytic activity">
    <reaction evidence="5 6">
        <text>O-phospho-L-threonyl-[protein] + H2O = L-threonyl-[protein] + phosphate</text>
        <dbReference type="Rhea" id="RHEA:47004"/>
        <dbReference type="Rhea" id="RHEA-COMP:11060"/>
        <dbReference type="Rhea" id="RHEA-COMP:11605"/>
        <dbReference type="ChEBI" id="CHEBI:15377"/>
        <dbReference type="ChEBI" id="CHEBI:30013"/>
        <dbReference type="ChEBI" id="CHEBI:43474"/>
        <dbReference type="ChEBI" id="CHEBI:61977"/>
        <dbReference type="EC" id="3.1.3.16"/>
    </reaction>
</comment>
<evidence type="ECO:0000256" key="4">
    <source>
        <dbReference type="ARBA" id="ARBA00047761"/>
    </source>
</evidence>
<keyword evidence="2 6" id="KW-0378">Hydrolase</keyword>
<accession>A0A0B2UE50</accession>
<dbReference type="CDD" id="cd07521">
    <property type="entry name" value="HAD_FCP1-like"/>
    <property type="match status" value="1"/>
</dbReference>
<dbReference type="Gene3D" id="3.40.50.1000">
    <property type="entry name" value="HAD superfamily/HAD-like"/>
    <property type="match status" value="1"/>
</dbReference>
<dbReference type="FunCoup" id="A0A0B2UE50">
    <property type="interactions" value="98"/>
</dbReference>
<dbReference type="InterPro" id="IPR036420">
    <property type="entry name" value="BRCT_dom_sf"/>
</dbReference>
<dbReference type="SMART" id="SM00577">
    <property type="entry name" value="CPDc"/>
    <property type="match status" value="1"/>
</dbReference>
<dbReference type="RefSeq" id="XP_014563393.1">
    <property type="nucleotide sequence ID" value="XM_014707907.1"/>
</dbReference>
<evidence type="ECO:0000259" key="8">
    <source>
        <dbReference type="PROSITE" id="PS50172"/>
    </source>
</evidence>
<dbReference type="Gene3D" id="1.10.287.10">
    <property type="entry name" value="S15/NS1, RNA-binding"/>
    <property type="match status" value="1"/>
</dbReference>
<dbReference type="STRING" id="1354746.A0A0B2UE50"/>
<protein>
    <recommendedName>
        <fullName evidence="6">RNA polymerase II subunit A C-terminal domain phosphatase</fullName>
        <ecNumber evidence="6">3.1.3.16</ecNumber>
    </recommendedName>
</protein>
<dbReference type="SMART" id="SM00292">
    <property type="entry name" value="BRCT"/>
    <property type="match status" value="1"/>
</dbReference>
<dbReference type="InterPro" id="IPR004274">
    <property type="entry name" value="FCP1_dom"/>
</dbReference>
<keyword evidence="11" id="KW-1185">Reference proteome</keyword>
<evidence type="ECO:0000256" key="7">
    <source>
        <dbReference type="SAM" id="MobiDB-lite"/>
    </source>
</evidence>
<evidence type="ECO:0000256" key="5">
    <source>
        <dbReference type="ARBA" id="ARBA00048336"/>
    </source>
</evidence>
<dbReference type="AlphaFoldDB" id="A0A0B2UE50"/>
<organism evidence="10 11">
    <name type="scientific">Ordospora colligata OC4</name>
    <dbReference type="NCBI Taxonomy" id="1354746"/>
    <lineage>
        <taxon>Eukaryota</taxon>
        <taxon>Fungi</taxon>
        <taxon>Fungi incertae sedis</taxon>
        <taxon>Microsporidia</taxon>
        <taxon>Ordosporidae</taxon>
        <taxon>Ordospora</taxon>
    </lineage>
</organism>
<comment type="function">
    <text evidence="6">This promotes the activity of RNA polymerase II.</text>
</comment>
<dbReference type="InterPro" id="IPR036412">
    <property type="entry name" value="HAD-like_sf"/>
</dbReference>
<dbReference type="GO" id="GO:0008420">
    <property type="term" value="F:RNA polymerase II CTD heptapeptide repeat phosphatase activity"/>
    <property type="evidence" value="ECO:0007669"/>
    <property type="project" value="UniProtKB-UniRule"/>
</dbReference>
<evidence type="ECO:0000256" key="1">
    <source>
        <dbReference type="ARBA" id="ARBA00004123"/>
    </source>
</evidence>
<dbReference type="Proteomes" id="UP000031056">
    <property type="component" value="Unassembled WGS sequence"/>
</dbReference>
<dbReference type="OrthoDB" id="10249888at2759"/>
<evidence type="ECO:0000313" key="10">
    <source>
        <dbReference type="EMBL" id="KHN69351.1"/>
    </source>
</evidence>
<dbReference type="InterPro" id="IPR011947">
    <property type="entry name" value="FCP1_euk"/>
</dbReference>
<dbReference type="Pfam" id="PF03031">
    <property type="entry name" value="NIF"/>
    <property type="match status" value="1"/>
</dbReference>
<keyword evidence="3 6" id="KW-0539">Nucleus</keyword>
<dbReference type="PANTHER" id="PTHR23081">
    <property type="entry name" value="RNA POLYMERASE II CTD PHOSPHATASE"/>
    <property type="match status" value="1"/>
</dbReference>
<evidence type="ECO:0000256" key="3">
    <source>
        <dbReference type="ARBA" id="ARBA00023242"/>
    </source>
</evidence>
<dbReference type="InterPro" id="IPR001357">
    <property type="entry name" value="BRCT_dom"/>
</dbReference>
<dbReference type="VEuPathDB" id="MicrosporidiaDB:M896_080870"/>
<dbReference type="PROSITE" id="PS50969">
    <property type="entry name" value="FCP1"/>
    <property type="match status" value="1"/>
</dbReference>
<evidence type="ECO:0000256" key="6">
    <source>
        <dbReference type="RuleBase" id="RU366066"/>
    </source>
</evidence>
<dbReference type="NCBIfam" id="TIGR02250">
    <property type="entry name" value="FCP1_euk"/>
    <property type="match status" value="1"/>
</dbReference>
<gene>
    <name evidence="10" type="ORF">M896_080870</name>
</gene>
<dbReference type="EC" id="3.1.3.16" evidence="6"/>
<dbReference type="Gene3D" id="3.40.50.10190">
    <property type="entry name" value="BRCT domain"/>
    <property type="match status" value="1"/>
</dbReference>
<evidence type="ECO:0000256" key="2">
    <source>
        <dbReference type="ARBA" id="ARBA00022801"/>
    </source>
</evidence>
<feature type="compositionally biased region" description="Basic and acidic residues" evidence="7">
    <location>
        <begin position="257"/>
        <end position="275"/>
    </location>
</feature>
<evidence type="ECO:0000313" key="11">
    <source>
        <dbReference type="Proteomes" id="UP000031056"/>
    </source>
</evidence>
<dbReference type="GO" id="GO:0005634">
    <property type="term" value="C:nucleus"/>
    <property type="evidence" value="ECO:0007669"/>
    <property type="project" value="UniProtKB-SubCell"/>
</dbReference>
<dbReference type="InterPro" id="IPR023214">
    <property type="entry name" value="HAD_sf"/>
</dbReference>
<dbReference type="PANTHER" id="PTHR23081:SF36">
    <property type="entry name" value="RNA POLYMERASE II SUBUNIT A C-TERMINAL DOMAIN PHOSPHATASE"/>
    <property type="match status" value="1"/>
</dbReference>
<dbReference type="GeneID" id="26262127"/>
<dbReference type="SUPFAM" id="SSF52113">
    <property type="entry name" value="BRCT domain"/>
    <property type="match status" value="1"/>
</dbReference>
<comment type="caution">
    <text evidence="10">The sequence shown here is derived from an EMBL/GenBank/DDBJ whole genome shotgun (WGS) entry which is preliminary data.</text>
</comment>
<reference evidence="10 11" key="1">
    <citation type="journal article" date="2014" name="MBio">
        <title>The Ordospora colligata genome; evolution of extreme reduction in microsporidia and host-to-parasite horizontal gene transfer.</title>
        <authorList>
            <person name="Pombert J.-F."/>
            <person name="Haag K.L."/>
            <person name="Beidas S."/>
            <person name="Ebert D."/>
            <person name="Keeling P.J."/>
        </authorList>
    </citation>
    <scope>NUCLEOTIDE SEQUENCE [LARGE SCALE GENOMIC DNA]</scope>
    <source>
        <strain evidence="10 11">OC4</strain>
    </source>
</reference>
<comment type="catalytic activity">
    <reaction evidence="4 6">
        <text>O-phospho-L-seryl-[protein] + H2O = L-seryl-[protein] + phosphate</text>
        <dbReference type="Rhea" id="RHEA:20629"/>
        <dbReference type="Rhea" id="RHEA-COMP:9863"/>
        <dbReference type="Rhea" id="RHEA-COMP:11604"/>
        <dbReference type="ChEBI" id="CHEBI:15377"/>
        <dbReference type="ChEBI" id="CHEBI:29999"/>
        <dbReference type="ChEBI" id="CHEBI:43474"/>
        <dbReference type="ChEBI" id="CHEBI:83421"/>
        <dbReference type="EC" id="3.1.3.16"/>
    </reaction>
</comment>
<sequence length="422" mass="48612">MVVCNHSVRLGNLCGVCGAEISEEESLFCALYTTCDVQITHKHAVSAYRARMKELKRTRKLILVLDLDQTILHTVIHDACSAPPQSGLESFVMDRCTYFVKLRPNLQDMLEEISTIYEIHVYTMGTRAYAQRIVAIIDPKGLYFHDRIITRDENQGMLVKSLGRMFPSKHKNIVILDDRADVWDFCENLLLVRPFWYFNCVDINDPLRLRKKIQRETGLDVIECKRKRVDKIADNQVIEKLEEIALGITTSSALQTGEDKQDIAPEPSGYKRNENSRSLDDELLKITQILKRIHKRYFSSMRGNVKKILRKYRKKVFDGKRIFVAETTNKQWLTKMIEMHGGIVGVSGNGLDCIVSQSRDDVEDLAKRFECLVIQPGWIAECVYSLKGVNYGKYIMCDYRVMDECENEIERMFMTSKGGPVN</sequence>
<name>A0A0B2UE50_9MICR</name>
<dbReference type="HOGENOM" id="CLU_007683_2_0_1"/>
<dbReference type="SUPFAM" id="SSF56784">
    <property type="entry name" value="HAD-like"/>
    <property type="match status" value="1"/>
</dbReference>
<feature type="region of interest" description="Disordered" evidence="7">
    <location>
        <begin position="256"/>
        <end position="275"/>
    </location>
</feature>
<dbReference type="PROSITE" id="PS50172">
    <property type="entry name" value="BRCT"/>
    <property type="match status" value="1"/>
</dbReference>
<comment type="subcellular location">
    <subcellularLocation>
        <location evidence="1 6">Nucleus</location>
    </subcellularLocation>
</comment>
<dbReference type="EMBL" id="JOKQ01000008">
    <property type="protein sequence ID" value="KHN69351.1"/>
    <property type="molecule type" value="Genomic_DNA"/>
</dbReference>
<dbReference type="InParanoid" id="A0A0B2UE50"/>
<proteinExistence type="predicted"/>
<dbReference type="InterPro" id="IPR039189">
    <property type="entry name" value="Fcp1"/>
</dbReference>
<evidence type="ECO:0000259" key="9">
    <source>
        <dbReference type="PROSITE" id="PS50969"/>
    </source>
</evidence>